<dbReference type="GO" id="GO:0030145">
    <property type="term" value="F:manganese ion binding"/>
    <property type="evidence" value="ECO:0007669"/>
    <property type="project" value="InterPro"/>
</dbReference>
<dbReference type="EMBL" id="UINC01127955">
    <property type="protein sequence ID" value="SVD07410.1"/>
    <property type="molecule type" value="Genomic_DNA"/>
</dbReference>
<evidence type="ECO:0000259" key="5">
    <source>
        <dbReference type="Pfam" id="PF00883"/>
    </source>
</evidence>
<sequence length="122" mass="13609">IALGTHKAGLFSNNDKLSKRLENSGYITGENVWRLPLGRIYDKEIDSQRADMKNIGSTIFGGSIQAAQFLKRFINDNIPWAHLDIAGVTWSMKNTQNGFSELHAQGATAFGVRLIDQFLKNK</sequence>
<dbReference type="Gene3D" id="3.40.630.10">
    <property type="entry name" value="Zn peptidases"/>
    <property type="match status" value="1"/>
</dbReference>
<reference evidence="6" key="1">
    <citation type="submission" date="2018-05" db="EMBL/GenBank/DDBJ databases">
        <authorList>
            <person name="Lanie J.A."/>
            <person name="Ng W.-L."/>
            <person name="Kazmierczak K.M."/>
            <person name="Andrzejewski T.M."/>
            <person name="Davidsen T.M."/>
            <person name="Wayne K.J."/>
            <person name="Tettelin H."/>
            <person name="Glass J.I."/>
            <person name="Rusch D."/>
            <person name="Podicherti R."/>
            <person name="Tsui H.-C.T."/>
            <person name="Winkler M.E."/>
        </authorList>
    </citation>
    <scope>NUCLEOTIDE SEQUENCE</scope>
</reference>
<comment type="similarity">
    <text evidence="1">Belongs to the peptidase M17 family.</text>
</comment>
<keyword evidence="4" id="KW-0378">Hydrolase</keyword>
<keyword evidence="3" id="KW-0645">Protease</keyword>
<dbReference type="Pfam" id="PF00883">
    <property type="entry name" value="Peptidase_M17"/>
    <property type="match status" value="1"/>
</dbReference>
<name>A0A382SBU4_9ZZZZ</name>
<organism evidence="6">
    <name type="scientific">marine metagenome</name>
    <dbReference type="NCBI Taxonomy" id="408172"/>
    <lineage>
        <taxon>unclassified sequences</taxon>
        <taxon>metagenomes</taxon>
        <taxon>ecological metagenomes</taxon>
    </lineage>
</organism>
<dbReference type="PANTHER" id="PTHR11963:SF23">
    <property type="entry name" value="CYTOSOL AMINOPEPTIDASE"/>
    <property type="match status" value="1"/>
</dbReference>
<protein>
    <recommendedName>
        <fullName evidence="5">Cytosol aminopeptidase domain-containing protein</fullName>
    </recommendedName>
</protein>
<feature type="non-terminal residue" evidence="6">
    <location>
        <position position="1"/>
    </location>
</feature>
<keyword evidence="2" id="KW-0031">Aminopeptidase</keyword>
<dbReference type="GO" id="GO:0006508">
    <property type="term" value="P:proteolysis"/>
    <property type="evidence" value="ECO:0007669"/>
    <property type="project" value="UniProtKB-KW"/>
</dbReference>
<gene>
    <name evidence="6" type="ORF">METZ01_LOCUS360264</name>
</gene>
<dbReference type="PANTHER" id="PTHR11963">
    <property type="entry name" value="LEUCINE AMINOPEPTIDASE-RELATED"/>
    <property type="match status" value="1"/>
</dbReference>
<evidence type="ECO:0000256" key="4">
    <source>
        <dbReference type="ARBA" id="ARBA00022801"/>
    </source>
</evidence>
<evidence type="ECO:0000313" key="6">
    <source>
        <dbReference type="EMBL" id="SVD07410.1"/>
    </source>
</evidence>
<dbReference type="AlphaFoldDB" id="A0A382SBU4"/>
<evidence type="ECO:0000256" key="2">
    <source>
        <dbReference type="ARBA" id="ARBA00022438"/>
    </source>
</evidence>
<accession>A0A382SBU4</accession>
<dbReference type="InterPro" id="IPR000819">
    <property type="entry name" value="Peptidase_M17_C"/>
</dbReference>
<dbReference type="InterPro" id="IPR011356">
    <property type="entry name" value="Leucine_aapep/pepB"/>
</dbReference>
<dbReference type="SUPFAM" id="SSF53187">
    <property type="entry name" value="Zn-dependent exopeptidases"/>
    <property type="match status" value="1"/>
</dbReference>
<dbReference type="GO" id="GO:0005737">
    <property type="term" value="C:cytoplasm"/>
    <property type="evidence" value="ECO:0007669"/>
    <property type="project" value="InterPro"/>
</dbReference>
<dbReference type="GO" id="GO:0070006">
    <property type="term" value="F:metalloaminopeptidase activity"/>
    <property type="evidence" value="ECO:0007669"/>
    <property type="project" value="InterPro"/>
</dbReference>
<evidence type="ECO:0000256" key="1">
    <source>
        <dbReference type="ARBA" id="ARBA00009528"/>
    </source>
</evidence>
<evidence type="ECO:0000256" key="3">
    <source>
        <dbReference type="ARBA" id="ARBA00022670"/>
    </source>
</evidence>
<proteinExistence type="inferred from homology"/>
<feature type="domain" description="Cytosol aminopeptidase" evidence="5">
    <location>
        <begin position="1"/>
        <end position="115"/>
    </location>
</feature>